<keyword evidence="3" id="KW-1185">Reference proteome</keyword>
<gene>
    <name evidence="2" type="ORF">IW261DRAFT_1419619</name>
</gene>
<organism evidence="2 3">
    <name type="scientific">Armillaria novae-zelandiae</name>
    <dbReference type="NCBI Taxonomy" id="153914"/>
    <lineage>
        <taxon>Eukaryota</taxon>
        <taxon>Fungi</taxon>
        <taxon>Dikarya</taxon>
        <taxon>Basidiomycota</taxon>
        <taxon>Agaricomycotina</taxon>
        <taxon>Agaricomycetes</taxon>
        <taxon>Agaricomycetidae</taxon>
        <taxon>Agaricales</taxon>
        <taxon>Marasmiineae</taxon>
        <taxon>Physalacriaceae</taxon>
        <taxon>Armillaria</taxon>
    </lineage>
</organism>
<sequence>MAACPSVAELLNGVRSLTRQNQGTFQTAWSDSFVSPSHCCEQGGFIYVDFPVPNRVTRAFITRAPKGATMNQTTSGPNASIDLNRPGIRMNKVILGKDVSAIRIGAANFHTHPLSKQVGGDPQPSRPDMANAYARGLLGIVISRDGIYSYGPERRANTNNPKGYPGPVSPPAVARPTLAKRQPPPWVVRNQRPEGTPRAADDMLVENEATSDDSPAGDLDVIYVEWSDEDVVYEESLVESEDSIEIRGETDE</sequence>
<evidence type="ECO:0000256" key="1">
    <source>
        <dbReference type="SAM" id="MobiDB-lite"/>
    </source>
</evidence>
<dbReference type="EMBL" id="JAUEPR010000011">
    <property type="protein sequence ID" value="KAK0479514.1"/>
    <property type="molecule type" value="Genomic_DNA"/>
</dbReference>
<dbReference type="Proteomes" id="UP001175227">
    <property type="component" value="Unassembled WGS sequence"/>
</dbReference>
<accession>A0AA39P8P9</accession>
<comment type="caution">
    <text evidence="2">The sequence shown here is derived from an EMBL/GenBank/DDBJ whole genome shotgun (WGS) entry which is preliminary data.</text>
</comment>
<evidence type="ECO:0000313" key="2">
    <source>
        <dbReference type="EMBL" id="KAK0479514.1"/>
    </source>
</evidence>
<protein>
    <submittedName>
        <fullName evidence="2">Uncharacterized protein</fullName>
    </submittedName>
</protein>
<dbReference type="AlphaFoldDB" id="A0AA39P8P9"/>
<proteinExistence type="predicted"/>
<evidence type="ECO:0000313" key="3">
    <source>
        <dbReference type="Proteomes" id="UP001175227"/>
    </source>
</evidence>
<feature type="region of interest" description="Disordered" evidence="1">
    <location>
        <begin position="152"/>
        <end position="217"/>
    </location>
</feature>
<name>A0AA39P8P9_9AGAR</name>
<reference evidence="2" key="1">
    <citation type="submission" date="2023-06" db="EMBL/GenBank/DDBJ databases">
        <authorList>
            <consortium name="Lawrence Berkeley National Laboratory"/>
            <person name="Ahrendt S."/>
            <person name="Sahu N."/>
            <person name="Indic B."/>
            <person name="Wong-Bajracharya J."/>
            <person name="Merenyi Z."/>
            <person name="Ke H.-M."/>
            <person name="Monk M."/>
            <person name="Kocsube S."/>
            <person name="Drula E."/>
            <person name="Lipzen A."/>
            <person name="Balint B."/>
            <person name="Henrissat B."/>
            <person name="Andreopoulos B."/>
            <person name="Martin F.M."/>
            <person name="Harder C.B."/>
            <person name="Rigling D."/>
            <person name="Ford K.L."/>
            <person name="Foster G.D."/>
            <person name="Pangilinan J."/>
            <person name="Papanicolaou A."/>
            <person name="Barry K."/>
            <person name="LaButti K."/>
            <person name="Viragh M."/>
            <person name="Koriabine M."/>
            <person name="Yan M."/>
            <person name="Riley R."/>
            <person name="Champramary S."/>
            <person name="Plett K.L."/>
            <person name="Tsai I.J."/>
            <person name="Slot J."/>
            <person name="Sipos G."/>
            <person name="Plett J."/>
            <person name="Nagy L.G."/>
            <person name="Grigoriev I.V."/>
        </authorList>
    </citation>
    <scope>NUCLEOTIDE SEQUENCE</scope>
    <source>
        <strain evidence="2">ICMP 16352</strain>
    </source>
</reference>